<keyword evidence="1" id="KW-1133">Transmembrane helix</keyword>
<evidence type="ECO:0000313" key="2">
    <source>
        <dbReference type="EMBL" id="SFL28845.1"/>
    </source>
</evidence>
<gene>
    <name evidence="2" type="ORF">SAMN05192579_1258</name>
</gene>
<protein>
    <submittedName>
        <fullName evidence="2">Uncharacterized membrane protein</fullName>
    </submittedName>
</protein>
<feature type="transmembrane region" description="Helical" evidence="1">
    <location>
        <begin position="133"/>
        <end position="154"/>
    </location>
</feature>
<dbReference type="Proteomes" id="UP000198725">
    <property type="component" value="Unassembled WGS sequence"/>
</dbReference>
<sequence length="419" mass="45025">MHAKWLFIGSQFTRRMWFRATLYGVFGVASALLGALLRPWLPEGLATRIGADAVGNILGILASSMLAVTTFSLSTMVTSYVAAGSSATPRASKLLIEDSAAQGALASFIGAFLFSIVGLIALSAGIYGDSGRLVLFAATVVLIVVIVITLLRWIDQLSRLGRVGETINRVERATREAMQQHLRDPWLGGTPCKVVPAGTHAVESDRIGYVQYIDTGLLQAIAEEQSLELWVNAPAGTYAAPGRAVVHASRKVDDELRKRLADAFVIGDGRDFRQDPRFGFVVLTEIAQRALSPAVNDPGTAIDVLGTVTRLLCQWARQAENGDTPPTRHERIHVPPLAVDDCFDDVFAPLSRDAGGMLEVGIRLRKSLATLGGLGFAPFESPVRQHASRALELAAKALPLERDRRELEAIPVGAATGKD</sequence>
<accession>A0A1I4GFS0</accession>
<proteinExistence type="predicted"/>
<dbReference type="EMBL" id="FOSR01000025">
    <property type="protein sequence ID" value="SFL28845.1"/>
    <property type="molecule type" value="Genomic_DNA"/>
</dbReference>
<keyword evidence="3" id="KW-1185">Reference proteome</keyword>
<dbReference type="Pfam" id="PF10011">
    <property type="entry name" value="DUF2254"/>
    <property type="match status" value="1"/>
</dbReference>
<feature type="transmembrane region" description="Helical" evidence="1">
    <location>
        <begin position="104"/>
        <end position="127"/>
    </location>
</feature>
<dbReference type="RefSeq" id="WP_092705289.1">
    <property type="nucleotide sequence ID" value="NZ_FOSR01000025.1"/>
</dbReference>
<evidence type="ECO:0000313" key="3">
    <source>
        <dbReference type="Proteomes" id="UP000198725"/>
    </source>
</evidence>
<dbReference type="InterPro" id="IPR018723">
    <property type="entry name" value="DUF2254_membrane"/>
</dbReference>
<name>A0A1I4GFS0_9GAMM</name>
<evidence type="ECO:0000256" key="1">
    <source>
        <dbReference type="SAM" id="Phobius"/>
    </source>
</evidence>
<organism evidence="2 3">
    <name type="scientific">Rhodanobacter glycinis</name>
    <dbReference type="NCBI Taxonomy" id="582702"/>
    <lineage>
        <taxon>Bacteria</taxon>
        <taxon>Pseudomonadati</taxon>
        <taxon>Pseudomonadota</taxon>
        <taxon>Gammaproteobacteria</taxon>
        <taxon>Lysobacterales</taxon>
        <taxon>Rhodanobacteraceae</taxon>
        <taxon>Rhodanobacter</taxon>
    </lineage>
</organism>
<keyword evidence="1" id="KW-0472">Membrane</keyword>
<feature type="transmembrane region" description="Helical" evidence="1">
    <location>
        <begin position="20"/>
        <end position="37"/>
    </location>
</feature>
<keyword evidence="1" id="KW-0812">Transmembrane</keyword>
<feature type="transmembrane region" description="Helical" evidence="1">
    <location>
        <begin position="57"/>
        <end position="83"/>
    </location>
</feature>
<reference evidence="3" key="1">
    <citation type="submission" date="2016-10" db="EMBL/GenBank/DDBJ databases">
        <authorList>
            <person name="Varghese N."/>
            <person name="Submissions S."/>
        </authorList>
    </citation>
    <scope>NUCLEOTIDE SEQUENCE [LARGE SCALE GENOMIC DNA]</scope>
    <source>
        <strain evidence="3">MO64</strain>
    </source>
</reference>
<dbReference type="AlphaFoldDB" id="A0A1I4GFS0"/>